<dbReference type="AlphaFoldDB" id="A0A1H7TWU7"/>
<accession>A0A1H7TWU7</accession>
<evidence type="ECO:0000256" key="2">
    <source>
        <dbReference type="ARBA" id="ARBA00005568"/>
    </source>
</evidence>
<keyword evidence="5" id="KW-0670">Pyruvate</keyword>
<dbReference type="InterPro" id="IPR015813">
    <property type="entry name" value="Pyrv/PenolPyrv_kinase-like_dom"/>
</dbReference>
<keyword evidence="4" id="KW-0456">Lyase</keyword>
<dbReference type="PANTHER" id="PTHR30502:SF0">
    <property type="entry name" value="PHOSPHOENOLPYRUVATE CARBOXYLASE FAMILY PROTEIN"/>
    <property type="match status" value="1"/>
</dbReference>
<keyword evidence="3" id="KW-0479">Metal-binding</keyword>
<name>A0A1H7TWU7_9HYPH</name>
<evidence type="ECO:0000256" key="6">
    <source>
        <dbReference type="ARBA" id="ARBA00045074"/>
    </source>
</evidence>
<reference evidence="9" key="1">
    <citation type="submission" date="2016-10" db="EMBL/GenBank/DDBJ databases">
        <authorList>
            <person name="Varghese N."/>
            <person name="Submissions S."/>
        </authorList>
    </citation>
    <scope>NUCLEOTIDE SEQUENCE [LARGE SCALE GENOMIC DNA]</scope>
    <source>
        <strain evidence="9">LMG 26383,CCUG 61248,R- 45681</strain>
    </source>
</reference>
<sequence>MNLPENRFKRALREGRQQIGLWCSLPGSYAAEAVAGSGYDWLLFDTEHSPGDPLTVLGQLQAVTPYDVSAVVRPASNDTVLIKRFLDLGAQTLLIPYVQNADEARAAVAAMRYAPDGVRGVSGLTRATRFGRVAGYARKAAEELCLLVQVETDEALDRLEEIASVEGVDGVFIGPADLAASLGHVGEPGHPNVVAAVEDAIRRMHTIGKPAGILTPDTAFAQRCIEIGTLFTAVAIDVGILARGTEAVARQFKPS</sequence>
<comment type="catalytic activity">
    <reaction evidence="6">
        <text>D-glyceraldehyde + pyruvate = 2-dehydro-3-deoxy-L-galactonate</text>
        <dbReference type="Rhea" id="RHEA:80055"/>
        <dbReference type="ChEBI" id="CHEBI:15361"/>
        <dbReference type="ChEBI" id="CHEBI:17378"/>
        <dbReference type="ChEBI" id="CHEBI:75545"/>
    </reaction>
</comment>
<dbReference type="OrthoDB" id="9802624at2"/>
<protein>
    <submittedName>
        <fullName evidence="8">2,4-dihydroxyhept-2-enedioate aldolase</fullName>
    </submittedName>
</protein>
<comment type="cofactor">
    <cofactor evidence="1">
        <name>a divalent metal cation</name>
        <dbReference type="ChEBI" id="CHEBI:60240"/>
    </cofactor>
</comment>
<organism evidence="8 9">
    <name type="scientific">Bosea lupini</name>
    <dbReference type="NCBI Taxonomy" id="1036779"/>
    <lineage>
        <taxon>Bacteria</taxon>
        <taxon>Pseudomonadati</taxon>
        <taxon>Pseudomonadota</taxon>
        <taxon>Alphaproteobacteria</taxon>
        <taxon>Hyphomicrobiales</taxon>
        <taxon>Boseaceae</taxon>
        <taxon>Bosea</taxon>
    </lineage>
</organism>
<feature type="domain" description="HpcH/HpaI aldolase/citrate lyase" evidence="7">
    <location>
        <begin position="18"/>
        <end position="241"/>
    </location>
</feature>
<dbReference type="GO" id="GO:0016832">
    <property type="term" value="F:aldehyde-lyase activity"/>
    <property type="evidence" value="ECO:0007669"/>
    <property type="project" value="UniProtKB-ARBA"/>
</dbReference>
<dbReference type="STRING" id="1036779.SAMN04515666_10621"/>
<evidence type="ECO:0000256" key="3">
    <source>
        <dbReference type="ARBA" id="ARBA00022723"/>
    </source>
</evidence>
<evidence type="ECO:0000313" key="9">
    <source>
        <dbReference type="Proteomes" id="UP000199664"/>
    </source>
</evidence>
<keyword evidence="9" id="KW-1185">Reference proteome</keyword>
<dbReference type="NCBIfam" id="TIGR02311">
    <property type="entry name" value="HpaI"/>
    <property type="match status" value="1"/>
</dbReference>
<evidence type="ECO:0000256" key="4">
    <source>
        <dbReference type="ARBA" id="ARBA00023239"/>
    </source>
</evidence>
<dbReference type="InterPro" id="IPR012689">
    <property type="entry name" value="HpaI"/>
</dbReference>
<dbReference type="FunFam" id="3.20.20.60:FF:000004">
    <property type="entry name" value="5-keto-4-deoxy-D-glucarate aldolase"/>
    <property type="match status" value="1"/>
</dbReference>
<dbReference type="InterPro" id="IPR005000">
    <property type="entry name" value="Aldolase/citrate-lyase_domain"/>
</dbReference>
<dbReference type="EMBL" id="FOAN01000006">
    <property type="protein sequence ID" value="SEL89352.1"/>
    <property type="molecule type" value="Genomic_DNA"/>
</dbReference>
<dbReference type="SUPFAM" id="SSF51621">
    <property type="entry name" value="Phosphoenolpyruvate/pyruvate domain"/>
    <property type="match status" value="1"/>
</dbReference>
<dbReference type="Gene3D" id="3.20.20.60">
    <property type="entry name" value="Phosphoenolpyruvate-binding domains"/>
    <property type="match status" value="1"/>
</dbReference>
<dbReference type="PANTHER" id="PTHR30502">
    <property type="entry name" value="2-KETO-3-DEOXY-L-RHAMNONATE ALDOLASE"/>
    <property type="match status" value="1"/>
</dbReference>
<proteinExistence type="inferred from homology"/>
<dbReference type="InterPro" id="IPR050251">
    <property type="entry name" value="HpcH-HpaI_aldolase"/>
</dbReference>
<dbReference type="RefSeq" id="WP_091837216.1">
    <property type="nucleotide sequence ID" value="NZ_FOAN01000006.1"/>
</dbReference>
<evidence type="ECO:0000256" key="1">
    <source>
        <dbReference type="ARBA" id="ARBA00001968"/>
    </source>
</evidence>
<comment type="similarity">
    <text evidence="2">Belongs to the HpcH/HpaI aldolase family.</text>
</comment>
<dbReference type="GO" id="GO:0046872">
    <property type="term" value="F:metal ion binding"/>
    <property type="evidence" value="ECO:0007669"/>
    <property type="project" value="UniProtKB-KW"/>
</dbReference>
<evidence type="ECO:0000259" key="7">
    <source>
        <dbReference type="Pfam" id="PF03328"/>
    </source>
</evidence>
<dbReference type="GO" id="GO:0005737">
    <property type="term" value="C:cytoplasm"/>
    <property type="evidence" value="ECO:0007669"/>
    <property type="project" value="UniProtKB-ARBA"/>
</dbReference>
<evidence type="ECO:0000256" key="5">
    <source>
        <dbReference type="ARBA" id="ARBA00023317"/>
    </source>
</evidence>
<gene>
    <name evidence="8" type="ORF">SAMN04515666_10621</name>
</gene>
<dbReference type="Proteomes" id="UP000199664">
    <property type="component" value="Unassembled WGS sequence"/>
</dbReference>
<dbReference type="InterPro" id="IPR040442">
    <property type="entry name" value="Pyrv_kinase-like_dom_sf"/>
</dbReference>
<dbReference type="Pfam" id="PF03328">
    <property type="entry name" value="HpcH_HpaI"/>
    <property type="match status" value="1"/>
</dbReference>
<dbReference type="GO" id="GO:0010124">
    <property type="term" value="P:phenylacetate catabolic process"/>
    <property type="evidence" value="ECO:0007669"/>
    <property type="project" value="InterPro"/>
</dbReference>
<evidence type="ECO:0000313" key="8">
    <source>
        <dbReference type="EMBL" id="SEL89352.1"/>
    </source>
</evidence>